<feature type="compositionally biased region" description="Polar residues" evidence="1">
    <location>
        <begin position="34"/>
        <end position="59"/>
    </location>
</feature>
<sequence length="59" mass="5763" precursor="true">MRASAVSVIQPPTVTAVSTPSQGSASAGVAPNKAPSSGTSSRQPAARSTTDSTESTPYA</sequence>
<reference evidence="2 3" key="1">
    <citation type="journal article" date="2019" name="Sci. Rep.">
        <title>Extended insight into the Mycobacterium chelonae-abscessus complex through whole genome sequencing of Mycobacterium salmoniphilum outbreak and Mycobacterium salmoniphilum-like strains.</title>
        <authorList>
            <person name="Behra P.R.K."/>
            <person name="Das S."/>
            <person name="Pettersson B.M.F."/>
            <person name="Shirreff L."/>
            <person name="DuCote T."/>
            <person name="Jacobsson K.G."/>
            <person name="Ennis D.G."/>
            <person name="Kirsebom L.A."/>
        </authorList>
    </citation>
    <scope>NUCLEOTIDE SEQUENCE [LARGE SCALE GENOMIC DNA]</scope>
    <source>
        <strain evidence="2 3">CCUG 60884</strain>
    </source>
</reference>
<organism evidence="2 3">
    <name type="scientific">Mycobacteroides salmoniphilum</name>
    <dbReference type="NCBI Taxonomy" id="404941"/>
    <lineage>
        <taxon>Bacteria</taxon>
        <taxon>Bacillati</taxon>
        <taxon>Actinomycetota</taxon>
        <taxon>Actinomycetes</taxon>
        <taxon>Mycobacteriales</taxon>
        <taxon>Mycobacteriaceae</taxon>
        <taxon>Mycobacteroides</taxon>
    </lineage>
</organism>
<evidence type="ECO:0000313" key="2">
    <source>
        <dbReference type="EMBL" id="TEA09774.1"/>
    </source>
</evidence>
<dbReference type="Proteomes" id="UP000294604">
    <property type="component" value="Unassembled WGS sequence"/>
</dbReference>
<accession>A0A4R8T0M5</accession>
<dbReference type="EMBL" id="PECL01000001">
    <property type="protein sequence ID" value="TEA09774.1"/>
    <property type="molecule type" value="Genomic_DNA"/>
</dbReference>
<name>A0A4R8T0M5_9MYCO</name>
<gene>
    <name evidence="2" type="ORF">CCUG60884_00168</name>
</gene>
<comment type="caution">
    <text evidence="2">The sequence shown here is derived from an EMBL/GenBank/DDBJ whole genome shotgun (WGS) entry which is preliminary data.</text>
</comment>
<evidence type="ECO:0000313" key="3">
    <source>
        <dbReference type="Proteomes" id="UP000294604"/>
    </source>
</evidence>
<feature type="region of interest" description="Disordered" evidence="1">
    <location>
        <begin position="1"/>
        <end position="59"/>
    </location>
</feature>
<protein>
    <submittedName>
        <fullName evidence="2">Uncharacterized protein</fullName>
    </submittedName>
</protein>
<feature type="compositionally biased region" description="Polar residues" evidence="1">
    <location>
        <begin position="10"/>
        <end position="25"/>
    </location>
</feature>
<proteinExistence type="predicted"/>
<evidence type="ECO:0000256" key="1">
    <source>
        <dbReference type="SAM" id="MobiDB-lite"/>
    </source>
</evidence>
<dbReference type="AlphaFoldDB" id="A0A4R8T0M5"/>